<dbReference type="EMBL" id="BARS01019771">
    <property type="protein sequence ID" value="GAF94581.1"/>
    <property type="molecule type" value="Genomic_DNA"/>
</dbReference>
<protein>
    <submittedName>
        <fullName evidence="1">Uncharacterized protein</fullName>
    </submittedName>
</protein>
<feature type="non-terminal residue" evidence="1">
    <location>
        <position position="1"/>
    </location>
</feature>
<dbReference type="AlphaFoldDB" id="X0U5G2"/>
<name>X0U5G2_9ZZZZ</name>
<accession>X0U5G2</accession>
<proteinExistence type="predicted"/>
<organism evidence="1">
    <name type="scientific">marine sediment metagenome</name>
    <dbReference type="NCBI Taxonomy" id="412755"/>
    <lineage>
        <taxon>unclassified sequences</taxon>
        <taxon>metagenomes</taxon>
        <taxon>ecological metagenomes</taxon>
    </lineage>
</organism>
<sequence length="36" mass="4256">ADKGNDENQEVWYHCHPSDFPLSKFLRITFFEKQGA</sequence>
<evidence type="ECO:0000313" key="1">
    <source>
        <dbReference type="EMBL" id="GAF94581.1"/>
    </source>
</evidence>
<gene>
    <name evidence="1" type="ORF">S01H1_31981</name>
</gene>
<reference evidence="1" key="1">
    <citation type="journal article" date="2014" name="Front. Microbiol.">
        <title>High frequency of phylogenetically diverse reductive dehalogenase-homologous genes in deep subseafloor sedimentary metagenomes.</title>
        <authorList>
            <person name="Kawai M."/>
            <person name="Futagami T."/>
            <person name="Toyoda A."/>
            <person name="Takaki Y."/>
            <person name="Nishi S."/>
            <person name="Hori S."/>
            <person name="Arai W."/>
            <person name="Tsubouchi T."/>
            <person name="Morono Y."/>
            <person name="Uchiyama I."/>
            <person name="Ito T."/>
            <person name="Fujiyama A."/>
            <person name="Inagaki F."/>
            <person name="Takami H."/>
        </authorList>
    </citation>
    <scope>NUCLEOTIDE SEQUENCE</scope>
    <source>
        <strain evidence="1">Expedition CK06-06</strain>
    </source>
</reference>
<comment type="caution">
    <text evidence="1">The sequence shown here is derived from an EMBL/GenBank/DDBJ whole genome shotgun (WGS) entry which is preliminary data.</text>
</comment>